<dbReference type="AlphaFoldDB" id="A0A8I0FUD4"/>
<dbReference type="RefSeq" id="WP_179427167.1">
    <property type="nucleotide sequence ID" value="NZ_BAAAMP010000002.1"/>
</dbReference>
<dbReference type="InterPro" id="IPR007074">
    <property type="entry name" value="LicD/FKTN/FKRP_NTP_transf"/>
</dbReference>
<dbReference type="EMBL" id="JACWMT010000001">
    <property type="protein sequence ID" value="MBD1269863.1"/>
    <property type="molecule type" value="Genomic_DNA"/>
</dbReference>
<gene>
    <name evidence="3" type="ORF">BJ975_002855</name>
    <name evidence="2" type="ORF">IDH50_06460</name>
</gene>
<dbReference type="Pfam" id="PF04991">
    <property type="entry name" value="LicD"/>
    <property type="match status" value="1"/>
</dbReference>
<comment type="caution">
    <text evidence="2">The sequence shown here is derived from an EMBL/GenBank/DDBJ whole genome shotgun (WGS) entry which is preliminary data.</text>
</comment>
<reference evidence="3 4" key="1">
    <citation type="submission" date="2020-07" db="EMBL/GenBank/DDBJ databases">
        <title>Sequencing the genomes of 1000 actinobacteria strains.</title>
        <authorList>
            <person name="Klenk H.-P."/>
        </authorList>
    </citation>
    <scope>NUCLEOTIDE SEQUENCE [LARGE SCALE GENOMIC DNA]</scope>
    <source>
        <strain evidence="3 4">DSM 19087</strain>
    </source>
</reference>
<protein>
    <submittedName>
        <fullName evidence="2">LicD family protein</fullName>
    </submittedName>
    <submittedName>
        <fullName evidence="3">Lipopolysaccharide cholinephosphotransferase</fullName>
        <ecNumber evidence="3">2.7.8.-</ecNumber>
    </submittedName>
</protein>
<dbReference type="PANTHER" id="PTHR43404:SF1">
    <property type="entry name" value="MNN4P"/>
    <property type="match status" value="1"/>
</dbReference>
<reference evidence="2" key="2">
    <citation type="submission" date="2020-09" db="EMBL/GenBank/DDBJ databases">
        <title>Novel species in genus Aeromicrobium.</title>
        <authorList>
            <person name="Zhang G."/>
        </authorList>
    </citation>
    <scope>NUCLEOTIDE SEQUENCE</scope>
    <source>
        <strain evidence="2">SSW1-57</strain>
    </source>
</reference>
<dbReference type="PANTHER" id="PTHR43404">
    <property type="entry name" value="LIPOPOLYSACCHARIDE CHOLINEPHOSPHOTRANSFERASE LICD"/>
    <property type="match status" value="1"/>
</dbReference>
<dbReference type="Proteomes" id="UP000587211">
    <property type="component" value="Unassembled WGS sequence"/>
</dbReference>
<sequence length="275" mass="29948">MTVSDPGIAQIQVLLRRALAEVDRVLAPSGCRYFLAYGTALGARRHGDLVPWDVDADLYVPSADQPRAVEALRAGLAGTDFAVEAPGDPGYEYLFPRVVLRGVHHTLIRVDLFPLDVAPDSSGARRVLTPLLKLTAQLHMLRVMDLAERRHYDRRKATVARLARAVLSLVPARAIAGAHRGLVARAGRLGSGALWVNTCGSYGAREYVPARWFVGGTALDLGGLALPAPTPVDEYLRHVYGDFLTPPPDDRIAHEVAFAREHYVEPLRSAGVLDR</sequence>
<keyword evidence="3" id="KW-0808">Transferase</keyword>
<dbReference type="EMBL" id="JACBZN010000001">
    <property type="protein sequence ID" value="NYI39480.1"/>
    <property type="molecule type" value="Genomic_DNA"/>
</dbReference>
<feature type="domain" description="LicD/FKTN/FKRP nucleotidyltransferase" evidence="1">
    <location>
        <begin position="31"/>
        <end position="123"/>
    </location>
</feature>
<evidence type="ECO:0000313" key="4">
    <source>
        <dbReference type="Proteomes" id="UP000587211"/>
    </source>
</evidence>
<name>A0A8I0FUD4_9ACTN</name>
<accession>A0A8I0FUD4</accession>
<evidence type="ECO:0000259" key="1">
    <source>
        <dbReference type="Pfam" id="PF04991"/>
    </source>
</evidence>
<dbReference type="InterPro" id="IPR052942">
    <property type="entry name" value="LPS_cholinephosphotransferase"/>
</dbReference>
<evidence type="ECO:0000313" key="2">
    <source>
        <dbReference type="EMBL" id="MBD1269863.1"/>
    </source>
</evidence>
<dbReference type="EC" id="2.7.8.-" evidence="3"/>
<evidence type="ECO:0000313" key="5">
    <source>
        <dbReference type="Proteomes" id="UP000659061"/>
    </source>
</evidence>
<proteinExistence type="predicted"/>
<evidence type="ECO:0000313" key="3">
    <source>
        <dbReference type="EMBL" id="NYI39480.1"/>
    </source>
</evidence>
<dbReference type="GO" id="GO:0009100">
    <property type="term" value="P:glycoprotein metabolic process"/>
    <property type="evidence" value="ECO:0007669"/>
    <property type="project" value="UniProtKB-ARBA"/>
</dbReference>
<keyword evidence="4" id="KW-1185">Reference proteome</keyword>
<dbReference type="GO" id="GO:0016740">
    <property type="term" value="F:transferase activity"/>
    <property type="evidence" value="ECO:0007669"/>
    <property type="project" value="UniProtKB-KW"/>
</dbReference>
<dbReference type="Proteomes" id="UP000659061">
    <property type="component" value="Unassembled WGS sequence"/>
</dbReference>
<organism evidence="2 5">
    <name type="scientific">Aeromicrobium tamlense</name>
    <dbReference type="NCBI Taxonomy" id="375541"/>
    <lineage>
        <taxon>Bacteria</taxon>
        <taxon>Bacillati</taxon>
        <taxon>Actinomycetota</taxon>
        <taxon>Actinomycetes</taxon>
        <taxon>Propionibacteriales</taxon>
        <taxon>Nocardioidaceae</taxon>
        <taxon>Aeromicrobium</taxon>
    </lineage>
</organism>